<gene>
    <name evidence="1" type="ORF">I2H31_03965</name>
</gene>
<dbReference type="InterPro" id="IPR046219">
    <property type="entry name" value="DUF6252"/>
</dbReference>
<proteinExistence type="predicted"/>
<accession>A0ABS0HZX4</accession>
<reference evidence="1 2" key="1">
    <citation type="submission" date="2020-11" db="EMBL/GenBank/DDBJ databases">
        <authorList>
            <person name="Kim M.K."/>
        </authorList>
    </citation>
    <scope>NUCLEOTIDE SEQUENCE [LARGE SCALE GENOMIC DNA]</scope>
    <source>
        <strain evidence="1 2">BT662</strain>
    </source>
</reference>
<comment type="caution">
    <text evidence="1">The sequence shown here is derived from an EMBL/GenBank/DDBJ whole genome shotgun (WGS) entry which is preliminary data.</text>
</comment>
<organism evidence="1 2">
    <name type="scientific">Hymenobacter ruricola</name>
    <dbReference type="NCBI Taxonomy" id="2791023"/>
    <lineage>
        <taxon>Bacteria</taxon>
        <taxon>Pseudomonadati</taxon>
        <taxon>Bacteroidota</taxon>
        <taxon>Cytophagia</taxon>
        <taxon>Cytophagales</taxon>
        <taxon>Hymenobacteraceae</taxon>
        <taxon>Hymenobacter</taxon>
    </lineage>
</organism>
<evidence type="ECO:0000313" key="2">
    <source>
        <dbReference type="Proteomes" id="UP000618931"/>
    </source>
</evidence>
<dbReference type="RefSeq" id="WP_196291689.1">
    <property type="nucleotide sequence ID" value="NZ_JADQDM010000001.1"/>
</dbReference>
<name>A0ABS0HZX4_9BACT</name>
<protein>
    <submittedName>
        <fullName evidence="1">Uncharacterized protein</fullName>
    </submittedName>
</protein>
<evidence type="ECO:0000313" key="1">
    <source>
        <dbReference type="EMBL" id="MBF9220253.1"/>
    </source>
</evidence>
<dbReference type="Proteomes" id="UP000618931">
    <property type="component" value="Unassembled WGS sequence"/>
</dbReference>
<dbReference type="EMBL" id="JADQDM010000001">
    <property type="protein sequence ID" value="MBF9220253.1"/>
    <property type="molecule type" value="Genomic_DNA"/>
</dbReference>
<keyword evidence="2" id="KW-1185">Reference proteome</keyword>
<dbReference type="PROSITE" id="PS51257">
    <property type="entry name" value="PROKAR_LIPOPROTEIN"/>
    <property type="match status" value="1"/>
</dbReference>
<sequence>MHSFTRYAVLLLCGASLGLSSCKKDSSDDDATPEGDGIVTWTHNNVTYTDKITAGAVVDPGDKIFILAGSKDLNNVLSIPLLGLSAKGPGVYDLPKGSALNDYSVGSITLNGADGKSGATYTTLYGPNAINGTVTVTEFDKNAQKLSGTFSFTAGATPLGNGSGTQTVTNGSFSIHKFH</sequence>
<dbReference type="Pfam" id="PF19765">
    <property type="entry name" value="DUF6252"/>
    <property type="match status" value="1"/>
</dbReference>